<evidence type="ECO:0000313" key="1">
    <source>
        <dbReference type="EMBL" id="KAF0916718.1"/>
    </source>
</evidence>
<dbReference type="AlphaFoldDB" id="A0A6G1DVR7"/>
<sequence length="129" mass="14171">MPLLTAMTRFYGLPTGITTEPMLEPEASSGIIMQKITISMAPKRKPAVLPNYMNGTDGNTTFPLTLDPLCMRARIPSMEAQCAGKCRETACVRSCEEACTRKGFPKLPAEGIRTCELEPLTPDEVHMLH</sequence>
<evidence type="ECO:0000313" key="2">
    <source>
        <dbReference type="Proteomes" id="UP000479710"/>
    </source>
</evidence>
<dbReference type="Proteomes" id="UP000479710">
    <property type="component" value="Unassembled WGS sequence"/>
</dbReference>
<name>A0A6G1DVR7_9ORYZ</name>
<dbReference type="OrthoDB" id="641570at2759"/>
<keyword evidence="2" id="KW-1185">Reference proteome</keyword>
<gene>
    <name evidence="1" type="ORF">E2562_011565</name>
</gene>
<organism evidence="1 2">
    <name type="scientific">Oryza meyeriana var. granulata</name>
    <dbReference type="NCBI Taxonomy" id="110450"/>
    <lineage>
        <taxon>Eukaryota</taxon>
        <taxon>Viridiplantae</taxon>
        <taxon>Streptophyta</taxon>
        <taxon>Embryophyta</taxon>
        <taxon>Tracheophyta</taxon>
        <taxon>Spermatophyta</taxon>
        <taxon>Magnoliopsida</taxon>
        <taxon>Liliopsida</taxon>
        <taxon>Poales</taxon>
        <taxon>Poaceae</taxon>
        <taxon>BOP clade</taxon>
        <taxon>Oryzoideae</taxon>
        <taxon>Oryzeae</taxon>
        <taxon>Oryzinae</taxon>
        <taxon>Oryza</taxon>
        <taxon>Oryza meyeriana</taxon>
    </lineage>
</organism>
<dbReference type="EMBL" id="SPHZ02000005">
    <property type="protein sequence ID" value="KAF0916718.1"/>
    <property type="molecule type" value="Genomic_DNA"/>
</dbReference>
<comment type="caution">
    <text evidence="1">The sequence shown here is derived from an EMBL/GenBank/DDBJ whole genome shotgun (WGS) entry which is preliminary data.</text>
</comment>
<protein>
    <submittedName>
        <fullName evidence="1">Uncharacterized protein</fullName>
    </submittedName>
</protein>
<accession>A0A6G1DVR7</accession>
<reference evidence="1 2" key="1">
    <citation type="submission" date="2019-11" db="EMBL/GenBank/DDBJ databases">
        <title>Whole genome sequence of Oryza granulata.</title>
        <authorList>
            <person name="Li W."/>
        </authorList>
    </citation>
    <scope>NUCLEOTIDE SEQUENCE [LARGE SCALE GENOMIC DNA]</scope>
    <source>
        <strain evidence="2">cv. Menghai</strain>
        <tissue evidence="1">Leaf</tissue>
    </source>
</reference>
<proteinExistence type="predicted"/>